<proteinExistence type="predicted"/>
<feature type="transmembrane region" description="Helical" evidence="1">
    <location>
        <begin position="206"/>
        <end position="234"/>
    </location>
</feature>
<evidence type="ECO:0000256" key="1">
    <source>
        <dbReference type="SAM" id="Phobius"/>
    </source>
</evidence>
<keyword evidence="1" id="KW-0472">Membrane</keyword>
<dbReference type="Proteomes" id="UP001185706">
    <property type="component" value="Unassembled WGS sequence"/>
</dbReference>
<feature type="transmembrane region" description="Helical" evidence="1">
    <location>
        <begin position="94"/>
        <end position="121"/>
    </location>
</feature>
<protein>
    <submittedName>
        <fullName evidence="2">ABC transporter permease</fullName>
    </submittedName>
</protein>
<feature type="transmembrane region" description="Helical" evidence="1">
    <location>
        <begin position="133"/>
        <end position="157"/>
    </location>
</feature>
<gene>
    <name evidence="2" type="ORF">RAE03_10950</name>
</gene>
<feature type="transmembrane region" description="Helical" evidence="1">
    <location>
        <begin position="164"/>
        <end position="186"/>
    </location>
</feature>
<comment type="caution">
    <text evidence="2">The sequence shown here is derived from an EMBL/GenBank/DDBJ whole genome shotgun (WGS) entry which is preliminary data.</text>
</comment>
<sequence length="245" mass="26689">MIRLIHNEWHKLRRERGLWFALALHLAPWVMVTIAAVIGATATGSSRYFILHNQSMLVTGLVACVVTSVGFHVELGNRTWFDWLTQPHGATRLVIAKLLVIAAILATFVAVSTVLMIALMLSSGARTEIWQMTFAYLVLQGGTFLVMVPLSAALCVLTRNIVVVNIIGVGLGMATMVVMAADFSWALPTAWPYRIGLRLLDESYAFPWSGALASGAAVYATCTVLALLITILAARRPKVINAPMR</sequence>
<evidence type="ECO:0000313" key="3">
    <source>
        <dbReference type="Proteomes" id="UP001185706"/>
    </source>
</evidence>
<reference evidence="2" key="1">
    <citation type="submission" date="2023-08" db="EMBL/GenBank/DDBJ databases">
        <title>Genomic characterization of the C. tuberculostearicum species complex, a ubiquitous member of the human skin microbiome.</title>
        <authorList>
            <person name="Ahmed N."/>
            <person name="Deming C."/>
            <person name="Conlan S."/>
            <person name="Segre J."/>
        </authorList>
    </citation>
    <scope>NUCLEOTIDE SEQUENCE</scope>
    <source>
        <strain evidence="2">CTNIH22</strain>
    </source>
</reference>
<organism evidence="2 3">
    <name type="scientific">Corynebacterium tuberculostearicum</name>
    <dbReference type="NCBI Taxonomy" id="38304"/>
    <lineage>
        <taxon>Bacteria</taxon>
        <taxon>Bacillati</taxon>
        <taxon>Actinomycetota</taxon>
        <taxon>Actinomycetes</taxon>
        <taxon>Mycobacteriales</taxon>
        <taxon>Corynebacteriaceae</taxon>
        <taxon>Corynebacterium</taxon>
    </lineage>
</organism>
<accession>A0AAE4NMF2</accession>
<dbReference type="AlphaFoldDB" id="A0AAE4NMF2"/>
<dbReference type="RefSeq" id="WP_239236741.1">
    <property type="nucleotide sequence ID" value="NZ_CP073095.1"/>
</dbReference>
<feature type="transmembrane region" description="Helical" evidence="1">
    <location>
        <begin position="20"/>
        <end position="42"/>
    </location>
</feature>
<name>A0AAE4NMF2_9CORY</name>
<feature type="transmembrane region" description="Helical" evidence="1">
    <location>
        <begin position="54"/>
        <end position="73"/>
    </location>
</feature>
<keyword evidence="1" id="KW-0812">Transmembrane</keyword>
<keyword evidence="1" id="KW-1133">Transmembrane helix</keyword>
<dbReference type="Pfam" id="PF12730">
    <property type="entry name" value="ABC2_membrane_4"/>
    <property type="match status" value="1"/>
</dbReference>
<evidence type="ECO:0000313" key="2">
    <source>
        <dbReference type="EMBL" id="MDV2420280.1"/>
    </source>
</evidence>
<dbReference type="EMBL" id="JAVBIB010000021">
    <property type="protein sequence ID" value="MDV2420280.1"/>
    <property type="molecule type" value="Genomic_DNA"/>
</dbReference>